<protein>
    <submittedName>
        <fullName evidence="1">Phage tail assembly protein</fullName>
    </submittedName>
</protein>
<keyword evidence="2" id="KW-1185">Reference proteome</keyword>
<dbReference type="InterPro" id="IPR019289">
    <property type="entry name" value="Phage_tail_E/E"/>
</dbReference>
<evidence type="ECO:0000313" key="2">
    <source>
        <dbReference type="Proteomes" id="UP000596427"/>
    </source>
</evidence>
<dbReference type="KEGG" id="xdi:EZH22_23350"/>
<proteinExistence type="predicted"/>
<dbReference type="RefSeq" id="WP_203192797.1">
    <property type="nucleotide sequence ID" value="NZ_CP063362.1"/>
</dbReference>
<evidence type="ECO:0000313" key="1">
    <source>
        <dbReference type="EMBL" id="QRG05925.1"/>
    </source>
</evidence>
<reference evidence="1 2" key="1">
    <citation type="submission" date="2020-10" db="EMBL/GenBank/DDBJ databases">
        <title>Degradation of 1,4-Dioxane by Xanthobacter sp. YN2, via a Novel Group-2 Soluble Di-Iron Monooxygenase.</title>
        <authorList>
            <person name="Ma F."/>
            <person name="Wang Y."/>
            <person name="Yang J."/>
            <person name="Guo H."/>
            <person name="Su D."/>
            <person name="Yu L."/>
        </authorList>
    </citation>
    <scope>NUCLEOTIDE SEQUENCE [LARGE SCALE GENOMIC DNA]</scope>
    <source>
        <strain evidence="1 2">YN2</strain>
    </source>
</reference>
<gene>
    <name evidence="1" type="ORF">EZH22_23350</name>
</gene>
<name>A0A974PLR7_9HYPH</name>
<organism evidence="1 2">
    <name type="scientific">Xanthobacter dioxanivorans</name>
    <dbReference type="NCBI Taxonomy" id="2528964"/>
    <lineage>
        <taxon>Bacteria</taxon>
        <taxon>Pseudomonadati</taxon>
        <taxon>Pseudomonadota</taxon>
        <taxon>Alphaproteobacteria</taxon>
        <taxon>Hyphomicrobiales</taxon>
        <taxon>Xanthobacteraceae</taxon>
        <taxon>Xanthobacter</taxon>
    </lineage>
</organism>
<dbReference type="AlphaFoldDB" id="A0A974PLR7"/>
<sequence length="107" mass="11516">MASTTITLDEPVLGHGGEIRTLTVREPKGHEFFEFGEPFSHARNPDGTIYSIEIDGVLKKYVAACVENAGEPELMRLCLADAMAVKDAVLGFFTGARLKNSAKSATS</sequence>
<dbReference type="EMBL" id="CP063362">
    <property type="protein sequence ID" value="QRG05925.1"/>
    <property type="molecule type" value="Genomic_DNA"/>
</dbReference>
<dbReference type="Pfam" id="PF10109">
    <property type="entry name" value="Phage_TAC_7"/>
    <property type="match status" value="1"/>
</dbReference>
<dbReference type="Proteomes" id="UP000596427">
    <property type="component" value="Chromosome"/>
</dbReference>
<accession>A0A974PLR7</accession>